<dbReference type="GO" id="GO:0003700">
    <property type="term" value="F:DNA-binding transcription factor activity"/>
    <property type="evidence" value="ECO:0007669"/>
    <property type="project" value="InterPro"/>
</dbReference>
<dbReference type="InterPro" id="IPR000847">
    <property type="entry name" value="LysR_HTH_N"/>
</dbReference>
<dbReference type="SUPFAM" id="SSF46785">
    <property type="entry name" value="Winged helix' DNA-binding domain"/>
    <property type="match status" value="1"/>
</dbReference>
<evidence type="ECO:0000259" key="5">
    <source>
        <dbReference type="PROSITE" id="PS50931"/>
    </source>
</evidence>
<evidence type="ECO:0000256" key="4">
    <source>
        <dbReference type="ARBA" id="ARBA00023163"/>
    </source>
</evidence>
<dbReference type="Gene3D" id="1.10.10.10">
    <property type="entry name" value="Winged helix-like DNA-binding domain superfamily/Winged helix DNA-binding domain"/>
    <property type="match status" value="1"/>
</dbReference>
<dbReference type="KEGG" id="bpa:BPP4093"/>
<dbReference type="CDD" id="cd05466">
    <property type="entry name" value="PBP2_LTTR_substrate"/>
    <property type="match status" value="1"/>
</dbReference>
<dbReference type="AlphaFoldDB" id="Q7W3E8"/>
<dbReference type="GO" id="GO:0000976">
    <property type="term" value="F:transcription cis-regulatory region binding"/>
    <property type="evidence" value="ECO:0007669"/>
    <property type="project" value="TreeGrafter"/>
</dbReference>
<comment type="similarity">
    <text evidence="1">Belongs to the LysR transcriptional regulatory family.</text>
</comment>
<evidence type="ECO:0000313" key="7">
    <source>
        <dbReference type="Proteomes" id="UP000001421"/>
    </source>
</evidence>
<dbReference type="PROSITE" id="PS50931">
    <property type="entry name" value="HTH_LYSR"/>
    <property type="match status" value="1"/>
</dbReference>
<dbReference type="SUPFAM" id="SSF53850">
    <property type="entry name" value="Periplasmic binding protein-like II"/>
    <property type="match status" value="1"/>
</dbReference>
<dbReference type="InterPro" id="IPR036390">
    <property type="entry name" value="WH_DNA-bd_sf"/>
</dbReference>
<dbReference type="EMBL" id="BX640435">
    <property type="protein sequence ID" value="CAE39374.1"/>
    <property type="molecule type" value="Genomic_DNA"/>
</dbReference>
<dbReference type="InterPro" id="IPR036388">
    <property type="entry name" value="WH-like_DNA-bd_sf"/>
</dbReference>
<keyword evidence="4" id="KW-0804">Transcription</keyword>
<dbReference type="Pfam" id="PF03466">
    <property type="entry name" value="LysR_substrate"/>
    <property type="match status" value="1"/>
</dbReference>
<reference evidence="6 7" key="1">
    <citation type="journal article" date="2003" name="Nat. Genet.">
        <title>Comparative analysis of the genome sequences of Bordetella pertussis, Bordetella parapertussis and Bordetella bronchiseptica.</title>
        <authorList>
            <person name="Parkhill J."/>
            <person name="Sebaihia M."/>
            <person name="Preston A."/>
            <person name="Murphy L.D."/>
            <person name="Thomson N.R."/>
            <person name="Harris D.E."/>
            <person name="Holden M.T.G."/>
            <person name="Churcher C.M."/>
            <person name="Bentley S.D."/>
            <person name="Mungall K.L."/>
            <person name="Cerdeno-Tarraga A.-M."/>
            <person name="Temple L."/>
            <person name="James K.D."/>
            <person name="Harris B."/>
            <person name="Quail M.A."/>
            <person name="Achtman M."/>
            <person name="Atkin R."/>
            <person name="Baker S."/>
            <person name="Basham D."/>
            <person name="Bason N."/>
            <person name="Cherevach I."/>
            <person name="Chillingworth T."/>
            <person name="Collins M."/>
            <person name="Cronin A."/>
            <person name="Davis P."/>
            <person name="Doggett J."/>
            <person name="Feltwell T."/>
            <person name="Goble A."/>
            <person name="Hamlin N."/>
            <person name="Hauser H."/>
            <person name="Holroyd S."/>
            <person name="Jagels K."/>
            <person name="Leather S."/>
            <person name="Moule S."/>
            <person name="Norberczak H."/>
            <person name="O'Neil S."/>
            <person name="Ormond D."/>
            <person name="Price C."/>
            <person name="Rabbinowitsch E."/>
            <person name="Rutter S."/>
            <person name="Sanders M."/>
            <person name="Saunders D."/>
            <person name="Seeger K."/>
            <person name="Sharp S."/>
            <person name="Simmonds M."/>
            <person name="Skelton J."/>
            <person name="Squares R."/>
            <person name="Squares S."/>
            <person name="Stevens K."/>
            <person name="Unwin L."/>
            <person name="Whitehead S."/>
            <person name="Barrell B.G."/>
            <person name="Maskell D.J."/>
        </authorList>
    </citation>
    <scope>NUCLEOTIDE SEQUENCE [LARGE SCALE GENOMIC DNA]</scope>
    <source>
        <strain evidence="6 7">12822 / ATCC BAA-587 / NCTC 13253</strain>
    </source>
</reference>
<evidence type="ECO:0000256" key="2">
    <source>
        <dbReference type="ARBA" id="ARBA00023015"/>
    </source>
</evidence>
<evidence type="ECO:0000256" key="3">
    <source>
        <dbReference type="ARBA" id="ARBA00023125"/>
    </source>
</evidence>
<dbReference type="HOGENOM" id="CLU_039613_4_1_4"/>
<dbReference type="Gene3D" id="3.40.190.10">
    <property type="entry name" value="Periplasmic binding protein-like II"/>
    <property type="match status" value="2"/>
</dbReference>
<sequence length="334" mass="36685">MLQEHSAARWPGMVPDQKPIVSAQRLVRRFSMSDLKLFEDLIALAQTGSFVRAAELRHVTHPAFGRRIRALETWAGAPLVERGRTPVVLTAQGEALLQAAGQVVEQVDRVREQLRSAGRQEERILRIGTGRSLARTLVADWIARLRQRPARLLGDGAQVELSTGVMQEMAALLEQGRVDLVCCYEHLALSVQLTPGRFRYMTLGIDKLVPVCQADARGRPRHALSEGGPAAPLITYSGGLAMARIAGDRLETFPYALAPFVRCDSLDAAHGMAQKGLGIAWLPWSMVAGDCRRGALAALGGRAEEIAFEVRLYRPRTRLSALAEAVWECTQRGR</sequence>
<accession>Q7W3E8</accession>
<proteinExistence type="inferred from homology"/>
<dbReference type="Proteomes" id="UP000001421">
    <property type="component" value="Chromosome"/>
</dbReference>
<protein>
    <submittedName>
        <fullName evidence="6">LysR-family transcriptional regulator</fullName>
    </submittedName>
</protein>
<gene>
    <name evidence="6" type="ordered locus">BPP4093</name>
</gene>
<dbReference type="InterPro" id="IPR005119">
    <property type="entry name" value="LysR_subst-bd"/>
</dbReference>
<keyword evidence="2" id="KW-0805">Transcription regulation</keyword>
<dbReference type="PANTHER" id="PTHR30126:SF2">
    <property type="entry name" value="HTH-TYPE TRANSCRIPTIONAL REGULATOR YJIE"/>
    <property type="match status" value="1"/>
</dbReference>
<organism evidence="6 7">
    <name type="scientific">Bordetella parapertussis (strain 12822 / ATCC BAA-587 / NCTC 13253)</name>
    <dbReference type="NCBI Taxonomy" id="257311"/>
    <lineage>
        <taxon>Bacteria</taxon>
        <taxon>Pseudomonadati</taxon>
        <taxon>Pseudomonadota</taxon>
        <taxon>Betaproteobacteria</taxon>
        <taxon>Burkholderiales</taxon>
        <taxon>Alcaligenaceae</taxon>
        <taxon>Bordetella</taxon>
    </lineage>
</organism>
<feature type="domain" description="HTH lysR-type" evidence="5">
    <location>
        <begin position="34"/>
        <end position="90"/>
    </location>
</feature>
<name>Q7W3E8_BORPA</name>
<dbReference type="PANTHER" id="PTHR30126">
    <property type="entry name" value="HTH-TYPE TRANSCRIPTIONAL REGULATOR"/>
    <property type="match status" value="1"/>
</dbReference>
<keyword evidence="3" id="KW-0238">DNA-binding</keyword>
<dbReference type="Pfam" id="PF00126">
    <property type="entry name" value="HTH_1"/>
    <property type="match status" value="1"/>
</dbReference>
<evidence type="ECO:0000256" key="1">
    <source>
        <dbReference type="ARBA" id="ARBA00009437"/>
    </source>
</evidence>
<evidence type="ECO:0000313" key="6">
    <source>
        <dbReference type="EMBL" id="CAE39374.1"/>
    </source>
</evidence>